<sequence>MNHSKNHRMDIDTKSSNHSGFKGLFEKMLRRFMTITFMAALIPIYLLAILIIGISLTPGVYFFNYVHEATLSWSAPLSNLSLGLAIVVGYFMYGFSVIFVTPFFNFILPFRLKPFRGPYYSWESVPWYVHNALLYLVRYTFLEFITPTPFNILFYKMMGMKIGKGVQINTTNISDAALIELGDKVTIGGSAHIICHYAAKGYLVIAPVKIEKGATLGLKCTVMGDVRIGEKAVIGPHEVVLPKSRIPAHYRKNKPLKEAAKV</sequence>
<feature type="transmembrane region" description="Helical" evidence="1">
    <location>
        <begin position="37"/>
        <end position="63"/>
    </location>
</feature>
<evidence type="ECO:0000313" key="2">
    <source>
        <dbReference type="EMBL" id="HED10554.1"/>
    </source>
</evidence>
<dbReference type="InterPro" id="IPR011004">
    <property type="entry name" value="Trimer_LpxA-like_sf"/>
</dbReference>
<dbReference type="AlphaFoldDB" id="A0A7V1LM60"/>
<comment type="caution">
    <text evidence="2">The sequence shown here is derived from an EMBL/GenBank/DDBJ whole genome shotgun (WGS) entry which is preliminary data.</text>
</comment>
<feature type="transmembrane region" description="Helical" evidence="1">
    <location>
        <begin position="83"/>
        <end position="108"/>
    </location>
</feature>
<gene>
    <name evidence="2" type="ORF">ENJ10_07680</name>
</gene>
<reference evidence="2" key="1">
    <citation type="journal article" date="2020" name="mSystems">
        <title>Genome- and Community-Level Interaction Insights into Carbon Utilization and Element Cycling Functions of Hydrothermarchaeota in Hydrothermal Sediment.</title>
        <authorList>
            <person name="Zhou Z."/>
            <person name="Liu Y."/>
            <person name="Xu W."/>
            <person name="Pan J."/>
            <person name="Luo Z.H."/>
            <person name="Li M."/>
        </authorList>
    </citation>
    <scope>NUCLEOTIDE SEQUENCE [LARGE SCALE GENOMIC DNA]</scope>
    <source>
        <strain evidence="2">HyVt-456</strain>
    </source>
</reference>
<proteinExistence type="predicted"/>
<name>A0A7V1LM60_CALAY</name>
<keyword evidence="1" id="KW-1133">Transmembrane helix</keyword>
<keyword evidence="1" id="KW-0812">Transmembrane</keyword>
<protein>
    <submittedName>
        <fullName evidence="2">Uncharacterized protein</fullName>
    </submittedName>
</protein>
<dbReference type="EMBL" id="DRLD01000213">
    <property type="protein sequence ID" value="HED10554.1"/>
    <property type="molecule type" value="Genomic_DNA"/>
</dbReference>
<dbReference type="SUPFAM" id="SSF51161">
    <property type="entry name" value="Trimeric LpxA-like enzymes"/>
    <property type="match status" value="1"/>
</dbReference>
<organism evidence="2">
    <name type="scientific">Caldithrix abyssi</name>
    <dbReference type="NCBI Taxonomy" id="187145"/>
    <lineage>
        <taxon>Bacteria</taxon>
        <taxon>Pseudomonadati</taxon>
        <taxon>Calditrichota</taxon>
        <taxon>Calditrichia</taxon>
        <taxon>Calditrichales</taxon>
        <taxon>Calditrichaceae</taxon>
        <taxon>Caldithrix</taxon>
    </lineage>
</organism>
<dbReference type="Proteomes" id="UP000886005">
    <property type="component" value="Unassembled WGS sequence"/>
</dbReference>
<accession>A0A7V1LM60</accession>
<keyword evidence="1" id="KW-0472">Membrane</keyword>
<evidence type="ECO:0000256" key="1">
    <source>
        <dbReference type="SAM" id="Phobius"/>
    </source>
</evidence>
<dbReference type="Gene3D" id="2.160.10.10">
    <property type="entry name" value="Hexapeptide repeat proteins"/>
    <property type="match status" value="1"/>
</dbReference>